<protein>
    <recommendedName>
        <fullName evidence="2">peptidylprolyl isomerase</fullName>
        <ecNumber evidence="2">5.2.1.8</ecNumber>
    </recommendedName>
</protein>
<dbReference type="AlphaFoldDB" id="A0A7S4WK51"/>
<dbReference type="Pfam" id="PF00254">
    <property type="entry name" value="FKBP_C"/>
    <property type="match status" value="1"/>
</dbReference>
<dbReference type="GO" id="GO:0003755">
    <property type="term" value="F:peptidyl-prolyl cis-trans isomerase activity"/>
    <property type="evidence" value="ECO:0007669"/>
    <property type="project" value="UniProtKB-KW"/>
</dbReference>
<evidence type="ECO:0000256" key="1">
    <source>
        <dbReference type="ARBA" id="ARBA00000971"/>
    </source>
</evidence>
<evidence type="ECO:0000256" key="2">
    <source>
        <dbReference type="ARBA" id="ARBA00013194"/>
    </source>
</evidence>
<feature type="region of interest" description="Disordered" evidence="5">
    <location>
        <begin position="243"/>
        <end position="266"/>
    </location>
</feature>
<dbReference type="Gene3D" id="3.10.50.40">
    <property type="match status" value="1"/>
</dbReference>
<evidence type="ECO:0000256" key="4">
    <source>
        <dbReference type="ARBA" id="ARBA00023235"/>
    </source>
</evidence>
<dbReference type="InterPro" id="IPR001179">
    <property type="entry name" value="PPIase_FKBP_dom"/>
</dbReference>
<evidence type="ECO:0000256" key="3">
    <source>
        <dbReference type="ARBA" id="ARBA00023110"/>
    </source>
</evidence>
<dbReference type="PANTHER" id="PTHR43811:SF19">
    <property type="entry name" value="39 KDA FK506-BINDING NUCLEAR PROTEIN"/>
    <property type="match status" value="1"/>
</dbReference>
<keyword evidence="3" id="KW-0697">Rotamase</keyword>
<dbReference type="EMBL" id="HBNS01061567">
    <property type="protein sequence ID" value="CAE4669566.1"/>
    <property type="molecule type" value="Transcribed_RNA"/>
</dbReference>
<feature type="domain" description="PPIase FKBP-type" evidence="6">
    <location>
        <begin position="161"/>
        <end position="249"/>
    </location>
</feature>
<evidence type="ECO:0000259" key="6">
    <source>
        <dbReference type="Pfam" id="PF00254"/>
    </source>
</evidence>
<comment type="catalytic activity">
    <reaction evidence="1">
        <text>[protein]-peptidylproline (omega=180) = [protein]-peptidylproline (omega=0)</text>
        <dbReference type="Rhea" id="RHEA:16237"/>
        <dbReference type="Rhea" id="RHEA-COMP:10747"/>
        <dbReference type="Rhea" id="RHEA-COMP:10748"/>
        <dbReference type="ChEBI" id="CHEBI:83833"/>
        <dbReference type="ChEBI" id="CHEBI:83834"/>
        <dbReference type="EC" id="5.2.1.8"/>
    </reaction>
</comment>
<name>A0A7S4WK51_9STRA</name>
<dbReference type="EC" id="5.2.1.8" evidence="2"/>
<evidence type="ECO:0000313" key="7">
    <source>
        <dbReference type="EMBL" id="CAE4669566.1"/>
    </source>
</evidence>
<sequence>MVTTNNATSTMKLLSTILVITALTILPCTIQSFTILPTTKTLGKHSFSLSYTPSNDNNDNERNNVQQQQRRSFVQKIIYGSGAALLSNGLPAEALVKGNAPPPKKKAEGEKKCTNVEECQEMAERLAAEQEAKERANAVPAQIAPGGTRYRDVETSSSSKEVKTGDTVKLRYKVLKLGKRSYDGLSGEGTVVFSRGYGLEDDEKKENEKFFTYTVGDKSIIDGLNDGILGMTPSSTRRIAILPPKGWRKPTPECDGGPGGSGSGGELKTDYVVVPTATMVATEICFDKTKLPFPTTYAQERRMAQRFDQSLIMEVELVDIL</sequence>
<keyword evidence="4" id="KW-0413">Isomerase</keyword>
<dbReference type="PANTHER" id="PTHR43811">
    <property type="entry name" value="FKBP-TYPE PEPTIDYL-PROLYL CIS-TRANS ISOMERASE FKPA"/>
    <property type="match status" value="1"/>
</dbReference>
<proteinExistence type="predicted"/>
<accession>A0A7S4WK51</accession>
<feature type="compositionally biased region" description="Gly residues" evidence="5">
    <location>
        <begin position="256"/>
        <end position="265"/>
    </location>
</feature>
<gene>
    <name evidence="7" type="ORF">DBRI00130_LOCUS44389</name>
</gene>
<dbReference type="InterPro" id="IPR046357">
    <property type="entry name" value="PPIase_dom_sf"/>
</dbReference>
<dbReference type="SUPFAM" id="SSF54534">
    <property type="entry name" value="FKBP-like"/>
    <property type="match status" value="1"/>
</dbReference>
<evidence type="ECO:0000256" key="5">
    <source>
        <dbReference type="SAM" id="MobiDB-lite"/>
    </source>
</evidence>
<organism evidence="7">
    <name type="scientific">Ditylum brightwellii</name>
    <dbReference type="NCBI Taxonomy" id="49249"/>
    <lineage>
        <taxon>Eukaryota</taxon>
        <taxon>Sar</taxon>
        <taxon>Stramenopiles</taxon>
        <taxon>Ochrophyta</taxon>
        <taxon>Bacillariophyta</taxon>
        <taxon>Mediophyceae</taxon>
        <taxon>Lithodesmiophycidae</taxon>
        <taxon>Lithodesmiales</taxon>
        <taxon>Lithodesmiaceae</taxon>
        <taxon>Ditylum</taxon>
    </lineage>
</organism>
<reference evidence="7" key="1">
    <citation type="submission" date="2021-01" db="EMBL/GenBank/DDBJ databases">
        <authorList>
            <person name="Corre E."/>
            <person name="Pelletier E."/>
            <person name="Niang G."/>
            <person name="Scheremetjew M."/>
            <person name="Finn R."/>
            <person name="Kale V."/>
            <person name="Holt S."/>
            <person name="Cochrane G."/>
            <person name="Meng A."/>
            <person name="Brown T."/>
            <person name="Cohen L."/>
        </authorList>
    </citation>
    <scope>NUCLEOTIDE SEQUENCE</scope>
    <source>
        <strain evidence="7">GSO104</strain>
    </source>
</reference>